<evidence type="ECO:0000313" key="1">
    <source>
        <dbReference type="EMBL" id="RCI75592.1"/>
    </source>
</evidence>
<feature type="non-terminal residue" evidence="1">
    <location>
        <position position="40"/>
    </location>
</feature>
<sequence length="40" mass="4406">MTDVARLLALRSFTELGARQRARALLDAGSFRELLDPFAG</sequence>
<gene>
    <name evidence="1" type="ORF">DT376_06875</name>
</gene>
<name>A0A367MEK8_PSEAI</name>
<accession>A0A367MEK8</accession>
<comment type="caution">
    <text evidence="1">The sequence shown here is derived from an EMBL/GenBank/DDBJ whole genome shotgun (WGS) entry which is preliminary data.</text>
</comment>
<evidence type="ECO:0000313" key="2">
    <source>
        <dbReference type="Proteomes" id="UP000253594"/>
    </source>
</evidence>
<dbReference type="EMBL" id="QORE01000148">
    <property type="protein sequence ID" value="RCI75592.1"/>
    <property type="molecule type" value="Genomic_DNA"/>
</dbReference>
<dbReference type="Proteomes" id="UP000253594">
    <property type="component" value="Unassembled WGS sequence"/>
</dbReference>
<reference evidence="1 2" key="1">
    <citation type="submission" date="2018-07" db="EMBL/GenBank/DDBJ databases">
        <title>Mechanisms of high-level aminoglycoside resistance among Gram-negative pathogens in Brazil.</title>
        <authorList>
            <person name="Ballaben A.S."/>
            <person name="Darini A.L.C."/>
            <person name="Doi Y."/>
        </authorList>
    </citation>
    <scope>NUCLEOTIDE SEQUENCE [LARGE SCALE GENOMIC DNA]</scope>
    <source>
        <strain evidence="1 2">B2-305</strain>
    </source>
</reference>
<organism evidence="1 2">
    <name type="scientific">Pseudomonas aeruginosa</name>
    <dbReference type="NCBI Taxonomy" id="287"/>
    <lineage>
        <taxon>Bacteria</taxon>
        <taxon>Pseudomonadati</taxon>
        <taxon>Pseudomonadota</taxon>
        <taxon>Gammaproteobacteria</taxon>
        <taxon>Pseudomonadales</taxon>
        <taxon>Pseudomonadaceae</taxon>
        <taxon>Pseudomonas</taxon>
    </lineage>
</organism>
<proteinExistence type="predicted"/>
<protein>
    <submittedName>
        <fullName evidence="1">Biotin-independent malonate decarboxylase subunit beta</fullName>
    </submittedName>
</protein>
<dbReference type="AlphaFoldDB" id="A0A367MEK8"/>